<keyword evidence="4 9" id="KW-0489">Methyltransferase</keyword>
<dbReference type="Pfam" id="PF02870">
    <property type="entry name" value="Methyltransf_1N"/>
    <property type="match status" value="1"/>
</dbReference>
<dbReference type="GO" id="GO:0032259">
    <property type="term" value="P:methylation"/>
    <property type="evidence" value="ECO:0007669"/>
    <property type="project" value="UniProtKB-KW"/>
</dbReference>
<dbReference type="STRING" id="1077936.SAMN05421545_2293"/>
<dbReference type="InterPro" id="IPR023546">
    <property type="entry name" value="MGMT"/>
</dbReference>
<dbReference type="PANTHER" id="PTHR10815:SF13">
    <property type="entry name" value="METHYLATED-DNA--PROTEIN-CYSTEINE METHYLTRANSFERASE"/>
    <property type="match status" value="1"/>
</dbReference>
<gene>
    <name evidence="12" type="ORF">SAMN05421545_2293</name>
</gene>
<dbReference type="SUPFAM" id="SSF53155">
    <property type="entry name" value="Methylated DNA-protein cysteine methyltransferase domain"/>
    <property type="match status" value="1"/>
</dbReference>
<evidence type="ECO:0000256" key="9">
    <source>
        <dbReference type="HAMAP-Rule" id="MF_00772"/>
    </source>
</evidence>
<evidence type="ECO:0000313" key="13">
    <source>
        <dbReference type="Proteomes" id="UP000185924"/>
    </source>
</evidence>
<comment type="function">
    <text evidence="9">Involved in the cellular defense against the biological effects of O6-methylguanine (O6-MeG) and O4-methylthymine (O4-MeT) in DNA. Repairs the methylated nucleobase in DNA by stoichiometrically transferring the methyl group to a cysteine residue in the enzyme. This is a suicide reaction: the enzyme is irreversibly inactivated.</text>
</comment>
<dbReference type="CDD" id="cd06445">
    <property type="entry name" value="ATase"/>
    <property type="match status" value="1"/>
</dbReference>
<sequence length="167" mass="18231">MQEITYTTYIKSPLGLLRISGTEQGISEIRFEEEEAIPALPESSIPTCLQACAQQLEEYFAGERQDFDLVLAPAGTAFQKQVWQELQGIPHGKTTSYLAVSRAVSGEKAIRAVGAANGRNPICIAVPCHRVIGSDGSLTGYAGGLWRKEWLLRHEGALRTATQIPLF</sequence>
<keyword evidence="7 9" id="KW-0234">DNA repair</keyword>
<evidence type="ECO:0000313" key="12">
    <source>
        <dbReference type="EMBL" id="SIR10078.1"/>
    </source>
</evidence>
<dbReference type="AlphaFoldDB" id="A0A1N6Y670"/>
<comment type="similarity">
    <text evidence="2 9">Belongs to the MGMT family.</text>
</comment>
<evidence type="ECO:0000259" key="11">
    <source>
        <dbReference type="Pfam" id="PF02870"/>
    </source>
</evidence>
<dbReference type="GO" id="GO:0006307">
    <property type="term" value="P:DNA alkylation repair"/>
    <property type="evidence" value="ECO:0007669"/>
    <property type="project" value="UniProtKB-UniRule"/>
</dbReference>
<keyword evidence="6 9" id="KW-0227">DNA damage</keyword>
<evidence type="ECO:0000256" key="7">
    <source>
        <dbReference type="ARBA" id="ARBA00023204"/>
    </source>
</evidence>
<evidence type="ECO:0000256" key="8">
    <source>
        <dbReference type="ARBA" id="ARBA00049348"/>
    </source>
</evidence>
<dbReference type="EC" id="2.1.1.63" evidence="9"/>
<evidence type="ECO:0000256" key="6">
    <source>
        <dbReference type="ARBA" id="ARBA00022763"/>
    </source>
</evidence>
<evidence type="ECO:0000259" key="10">
    <source>
        <dbReference type="Pfam" id="PF01035"/>
    </source>
</evidence>
<feature type="active site" description="Nucleophile; methyl group acceptor" evidence="9">
    <location>
        <position position="128"/>
    </location>
</feature>
<dbReference type="SUPFAM" id="SSF46767">
    <property type="entry name" value="Methylated DNA-protein cysteine methyltransferase, C-terminal domain"/>
    <property type="match status" value="1"/>
</dbReference>
<comment type="miscellaneous">
    <text evidence="9">This enzyme catalyzes only one turnover and therefore is not strictly catalytic. According to one definition, an enzyme is a biocatalyst that acts repeatedly and over many reaction cycles.</text>
</comment>
<dbReference type="Gene3D" id="1.10.10.10">
    <property type="entry name" value="Winged helix-like DNA-binding domain superfamily/Winged helix DNA-binding domain"/>
    <property type="match status" value="1"/>
</dbReference>
<dbReference type="GO" id="GO:0003908">
    <property type="term" value="F:methylated-DNA-[protein]-cysteine S-methyltransferase activity"/>
    <property type="evidence" value="ECO:0007669"/>
    <property type="project" value="UniProtKB-UniRule"/>
</dbReference>
<evidence type="ECO:0000256" key="3">
    <source>
        <dbReference type="ARBA" id="ARBA00022490"/>
    </source>
</evidence>
<dbReference type="Pfam" id="PF01035">
    <property type="entry name" value="DNA_binding_1"/>
    <property type="match status" value="1"/>
</dbReference>
<evidence type="ECO:0000256" key="4">
    <source>
        <dbReference type="ARBA" id="ARBA00022603"/>
    </source>
</evidence>
<dbReference type="InterPro" id="IPR036631">
    <property type="entry name" value="MGMT_N_sf"/>
</dbReference>
<accession>A0A1N6Y670</accession>
<keyword evidence="5 9" id="KW-0808">Transferase</keyword>
<dbReference type="InterPro" id="IPR036388">
    <property type="entry name" value="WH-like_DNA-bd_sf"/>
</dbReference>
<name>A0A1N6Y670_9BACT</name>
<evidence type="ECO:0000256" key="1">
    <source>
        <dbReference type="ARBA" id="ARBA00001286"/>
    </source>
</evidence>
<comment type="catalytic activity">
    <reaction evidence="8 9">
        <text>a 6-O-methyl-2'-deoxyguanosine in DNA + L-cysteinyl-[protein] = S-methyl-L-cysteinyl-[protein] + a 2'-deoxyguanosine in DNA</text>
        <dbReference type="Rhea" id="RHEA:24000"/>
        <dbReference type="Rhea" id="RHEA-COMP:10131"/>
        <dbReference type="Rhea" id="RHEA-COMP:10132"/>
        <dbReference type="Rhea" id="RHEA-COMP:11367"/>
        <dbReference type="Rhea" id="RHEA-COMP:11368"/>
        <dbReference type="ChEBI" id="CHEBI:29950"/>
        <dbReference type="ChEBI" id="CHEBI:82612"/>
        <dbReference type="ChEBI" id="CHEBI:85445"/>
        <dbReference type="ChEBI" id="CHEBI:85448"/>
        <dbReference type="EC" id="2.1.1.63"/>
    </reaction>
</comment>
<feature type="domain" description="Methylated-DNA-[protein]-cysteine S-methyltransferase DNA binding" evidence="10">
    <location>
        <begin position="77"/>
        <end position="157"/>
    </location>
</feature>
<dbReference type="InterPro" id="IPR001497">
    <property type="entry name" value="MethylDNA_cys_MeTrfase_AS"/>
</dbReference>
<protein>
    <recommendedName>
        <fullName evidence="9">Methylated-DNA--protein-cysteine methyltransferase</fullName>
        <ecNumber evidence="9">2.1.1.63</ecNumber>
    </recommendedName>
    <alternativeName>
        <fullName evidence="9">6-O-methylguanine-DNA methyltransferase</fullName>
        <shortName evidence="9">MGMT</shortName>
    </alternativeName>
    <alternativeName>
        <fullName evidence="9">O-6-methylguanine-DNA-alkyltransferase</fullName>
    </alternativeName>
</protein>
<dbReference type="Gene3D" id="3.30.160.70">
    <property type="entry name" value="Methylated DNA-protein cysteine methyltransferase domain"/>
    <property type="match status" value="1"/>
</dbReference>
<dbReference type="NCBIfam" id="TIGR00589">
    <property type="entry name" value="ogt"/>
    <property type="match status" value="1"/>
</dbReference>
<dbReference type="InterPro" id="IPR036217">
    <property type="entry name" value="MethylDNA_cys_MeTrfase_DNAb"/>
</dbReference>
<dbReference type="Proteomes" id="UP000185924">
    <property type="component" value="Unassembled WGS sequence"/>
</dbReference>
<keyword evidence="3 9" id="KW-0963">Cytoplasm</keyword>
<comment type="catalytic activity">
    <reaction evidence="1 9">
        <text>a 4-O-methyl-thymidine in DNA + L-cysteinyl-[protein] = a thymidine in DNA + S-methyl-L-cysteinyl-[protein]</text>
        <dbReference type="Rhea" id="RHEA:53428"/>
        <dbReference type="Rhea" id="RHEA-COMP:10131"/>
        <dbReference type="Rhea" id="RHEA-COMP:10132"/>
        <dbReference type="Rhea" id="RHEA-COMP:13555"/>
        <dbReference type="Rhea" id="RHEA-COMP:13556"/>
        <dbReference type="ChEBI" id="CHEBI:29950"/>
        <dbReference type="ChEBI" id="CHEBI:82612"/>
        <dbReference type="ChEBI" id="CHEBI:137386"/>
        <dbReference type="ChEBI" id="CHEBI:137387"/>
        <dbReference type="EC" id="2.1.1.63"/>
    </reaction>
</comment>
<reference evidence="13" key="1">
    <citation type="submission" date="2017-01" db="EMBL/GenBank/DDBJ databases">
        <authorList>
            <person name="Varghese N."/>
            <person name="Submissions S."/>
        </authorList>
    </citation>
    <scope>NUCLEOTIDE SEQUENCE [LARGE SCALE GENOMIC DNA]</scope>
    <source>
        <strain evidence="13">DM9</strain>
    </source>
</reference>
<evidence type="ECO:0000256" key="2">
    <source>
        <dbReference type="ARBA" id="ARBA00008711"/>
    </source>
</evidence>
<comment type="subcellular location">
    <subcellularLocation>
        <location evidence="9">Cytoplasm</location>
    </subcellularLocation>
</comment>
<feature type="domain" description="Methylguanine DNA methyltransferase ribonuclease-like" evidence="11">
    <location>
        <begin position="6"/>
        <end position="72"/>
    </location>
</feature>
<organism evidence="12 13">
    <name type="scientific">Pontibacter lucknowensis</name>
    <dbReference type="NCBI Taxonomy" id="1077936"/>
    <lineage>
        <taxon>Bacteria</taxon>
        <taxon>Pseudomonadati</taxon>
        <taxon>Bacteroidota</taxon>
        <taxon>Cytophagia</taxon>
        <taxon>Cytophagales</taxon>
        <taxon>Hymenobacteraceae</taxon>
        <taxon>Pontibacter</taxon>
    </lineage>
</organism>
<dbReference type="PROSITE" id="PS00374">
    <property type="entry name" value="MGMT"/>
    <property type="match status" value="1"/>
</dbReference>
<dbReference type="InterPro" id="IPR014048">
    <property type="entry name" value="MethylDNA_cys_MeTrfase_DNA-bd"/>
</dbReference>
<dbReference type="GO" id="GO:0005737">
    <property type="term" value="C:cytoplasm"/>
    <property type="evidence" value="ECO:0007669"/>
    <property type="project" value="UniProtKB-SubCell"/>
</dbReference>
<dbReference type="InterPro" id="IPR008332">
    <property type="entry name" value="MethylG_MeTrfase_N"/>
</dbReference>
<evidence type="ECO:0000256" key="5">
    <source>
        <dbReference type="ARBA" id="ARBA00022679"/>
    </source>
</evidence>
<keyword evidence="13" id="KW-1185">Reference proteome</keyword>
<dbReference type="FunFam" id="1.10.10.10:FF:000214">
    <property type="entry name" value="Methylated-DNA--protein-cysteine methyltransferase"/>
    <property type="match status" value="1"/>
</dbReference>
<dbReference type="HAMAP" id="MF_00772">
    <property type="entry name" value="OGT"/>
    <property type="match status" value="1"/>
</dbReference>
<dbReference type="PANTHER" id="PTHR10815">
    <property type="entry name" value="METHYLATED-DNA--PROTEIN-CYSTEINE METHYLTRANSFERASE"/>
    <property type="match status" value="1"/>
</dbReference>
<dbReference type="EMBL" id="FTNM01000003">
    <property type="protein sequence ID" value="SIR10078.1"/>
    <property type="molecule type" value="Genomic_DNA"/>
</dbReference>
<proteinExistence type="inferred from homology"/>